<accession>A0ABX1RF92</accession>
<sequence>MDLLELTPRLHLLRFPVGQAYLWRDGADLTLVDTGPAGSAPAVAAAVQRFGTLRRVVLTHFHDDHTGSAAEIGSWPGVTVLAHRADAPIIRGDRPGPPPDFTDVERELHARVAHGLPPAPPARVDVELEGGEELDIGAGARVLHVPGHTDGSIALHLVAEGVLFTGDVIAEHGGELMLGPFNLDRERAAASMRLLAALDVEIACFGHGDAVVGGAGERLRHLHG</sequence>
<dbReference type="InterPro" id="IPR036866">
    <property type="entry name" value="RibonucZ/Hydroxyglut_hydro"/>
</dbReference>
<proteinExistence type="predicted"/>
<dbReference type="SMART" id="SM00849">
    <property type="entry name" value="Lactamase_B"/>
    <property type="match status" value="1"/>
</dbReference>
<keyword evidence="3" id="KW-1185">Reference proteome</keyword>
<dbReference type="SUPFAM" id="SSF56281">
    <property type="entry name" value="Metallo-hydrolase/oxidoreductase"/>
    <property type="match status" value="1"/>
</dbReference>
<reference evidence="2 3" key="1">
    <citation type="submission" date="2020-04" db="EMBL/GenBank/DDBJ databases">
        <authorList>
            <person name="Klaysubun C."/>
            <person name="Duangmal K."/>
            <person name="Lipun K."/>
        </authorList>
    </citation>
    <scope>NUCLEOTIDE SEQUENCE [LARGE SCALE GENOMIC DNA]</scope>
    <source>
        <strain evidence="2 3">JCM 11839</strain>
    </source>
</reference>
<evidence type="ECO:0000313" key="2">
    <source>
        <dbReference type="EMBL" id="NMH78682.1"/>
    </source>
</evidence>
<comment type="caution">
    <text evidence="2">The sequence shown here is derived from an EMBL/GenBank/DDBJ whole genome shotgun (WGS) entry which is preliminary data.</text>
</comment>
<dbReference type="EMBL" id="JAAXKY010000049">
    <property type="protein sequence ID" value="NMH78682.1"/>
    <property type="molecule type" value="Genomic_DNA"/>
</dbReference>
<evidence type="ECO:0000259" key="1">
    <source>
        <dbReference type="SMART" id="SM00849"/>
    </source>
</evidence>
<dbReference type="Proteomes" id="UP001296706">
    <property type="component" value="Unassembled WGS sequence"/>
</dbReference>
<evidence type="ECO:0000313" key="3">
    <source>
        <dbReference type="Proteomes" id="UP001296706"/>
    </source>
</evidence>
<dbReference type="CDD" id="cd07721">
    <property type="entry name" value="yflN-like_MBL-fold"/>
    <property type="match status" value="1"/>
</dbReference>
<name>A0ABX1RF92_9PSEU</name>
<dbReference type="InterPro" id="IPR050855">
    <property type="entry name" value="NDM-1-like"/>
</dbReference>
<organism evidence="2 3">
    <name type="scientific">Pseudonocardia xinjiangensis</name>
    <dbReference type="NCBI Taxonomy" id="75289"/>
    <lineage>
        <taxon>Bacteria</taxon>
        <taxon>Bacillati</taxon>
        <taxon>Actinomycetota</taxon>
        <taxon>Actinomycetes</taxon>
        <taxon>Pseudonocardiales</taxon>
        <taxon>Pseudonocardiaceae</taxon>
        <taxon>Pseudonocardia</taxon>
    </lineage>
</organism>
<dbReference type="InterPro" id="IPR001279">
    <property type="entry name" value="Metallo-B-lactamas"/>
</dbReference>
<gene>
    <name evidence="2" type="ORF">HF577_16535</name>
</gene>
<protein>
    <submittedName>
        <fullName evidence="2">MBL fold metallo-hydrolase</fullName>
    </submittedName>
</protein>
<dbReference type="Gene3D" id="3.60.15.10">
    <property type="entry name" value="Ribonuclease Z/Hydroxyacylglutathione hydrolase-like"/>
    <property type="match status" value="1"/>
</dbReference>
<dbReference type="RefSeq" id="WP_169396748.1">
    <property type="nucleotide sequence ID" value="NZ_BAAAJH010000005.1"/>
</dbReference>
<feature type="domain" description="Metallo-beta-lactamase" evidence="1">
    <location>
        <begin position="17"/>
        <end position="207"/>
    </location>
</feature>
<dbReference type="Pfam" id="PF00753">
    <property type="entry name" value="Lactamase_B"/>
    <property type="match status" value="1"/>
</dbReference>
<dbReference type="PANTHER" id="PTHR42951">
    <property type="entry name" value="METALLO-BETA-LACTAMASE DOMAIN-CONTAINING"/>
    <property type="match status" value="1"/>
</dbReference>